<reference evidence="1 2" key="1">
    <citation type="submission" date="2018-10" db="EMBL/GenBank/DDBJ databases">
        <title>Butyricimonas faecalis sp. nov., isolated from human faeces and emended description of the genus Butyricimonas.</title>
        <authorList>
            <person name="Le Roy T."/>
            <person name="Van der Smissen P."/>
            <person name="Paquot A."/>
            <person name="Delzenne N."/>
            <person name="Muccioli G."/>
            <person name="Collet J.-F."/>
            <person name="Cani P.D."/>
        </authorList>
    </citation>
    <scope>NUCLEOTIDE SEQUENCE [LARGE SCALE GENOMIC DNA]</scope>
    <source>
        <strain evidence="1 2">H184</strain>
    </source>
</reference>
<name>A0A3S9VZF2_9BACT</name>
<dbReference type="KEGG" id="buy:D8S85_04810"/>
<dbReference type="EMBL" id="CP032819">
    <property type="protein sequence ID" value="AZS31891.1"/>
    <property type="molecule type" value="Genomic_DNA"/>
</dbReference>
<gene>
    <name evidence="1" type="ORF">D8S85_04810</name>
</gene>
<dbReference type="Proteomes" id="UP000270673">
    <property type="component" value="Chromosome"/>
</dbReference>
<sequence>MAIGSSCHDNKDDGSRGFMCVATVIGDTTHGYYYYLDGGGLVVSHDQNLVEAERGYFSFYYNEDDWESSTSGEIFINNAHVVTWSKYDIIHPINKEEANDANIAENCQLPSLLSVGYGYRGYFDLHAGFSTFNSITGEIIQGKITLVYDPLEQTQDSLKLQLYYDPNIPEDWSKTLVDYRTVSCDISSLANLQQWKDSVTIIVKSGDKEKHRTKISKNDFLKPDKH</sequence>
<evidence type="ECO:0000313" key="1">
    <source>
        <dbReference type="EMBL" id="AZS31891.1"/>
    </source>
</evidence>
<proteinExistence type="predicted"/>
<accession>A0A3S9VZF2</accession>
<evidence type="ECO:0008006" key="3">
    <source>
        <dbReference type="Google" id="ProtNLM"/>
    </source>
</evidence>
<keyword evidence="2" id="KW-1185">Reference proteome</keyword>
<dbReference type="AlphaFoldDB" id="A0A3S9VZF2"/>
<organism evidence="1 2">
    <name type="scientific">Butyricimonas faecalis</name>
    <dbReference type="NCBI Taxonomy" id="2093856"/>
    <lineage>
        <taxon>Bacteria</taxon>
        <taxon>Pseudomonadati</taxon>
        <taxon>Bacteroidota</taxon>
        <taxon>Bacteroidia</taxon>
        <taxon>Bacteroidales</taxon>
        <taxon>Odoribacteraceae</taxon>
        <taxon>Butyricimonas</taxon>
    </lineage>
</organism>
<evidence type="ECO:0000313" key="2">
    <source>
        <dbReference type="Proteomes" id="UP000270673"/>
    </source>
</evidence>
<dbReference type="OrthoDB" id="1024911at2"/>
<protein>
    <recommendedName>
        <fullName evidence="3">NigD-like C-terminal beta sandwich domain-containing protein</fullName>
    </recommendedName>
</protein>